<evidence type="ECO:0000256" key="9">
    <source>
        <dbReference type="SAM" id="MobiDB-lite"/>
    </source>
</evidence>
<protein>
    <recommendedName>
        <fullName evidence="8">Serine/threonine-protein phosphatase</fullName>
        <ecNumber evidence="8">3.1.3.16</ecNumber>
    </recommendedName>
</protein>
<keyword evidence="2" id="KW-0479">Metal-binding</keyword>
<accession>A0A4E0RYE0</accession>
<name>A0A4E0RYE0_FASHE</name>
<evidence type="ECO:0000256" key="1">
    <source>
        <dbReference type="ARBA" id="ARBA00001936"/>
    </source>
</evidence>
<evidence type="ECO:0000313" key="12">
    <source>
        <dbReference type="Proteomes" id="UP000230066"/>
    </source>
</evidence>
<dbReference type="Proteomes" id="UP000230066">
    <property type="component" value="Unassembled WGS sequence"/>
</dbReference>
<keyword evidence="5" id="KW-0464">Manganese</keyword>
<dbReference type="GO" id="GO:0005737">
    <property type="term" value="C:cytoplasm"/>
    <property type="evidence" value="ECO:0007669"/>
    <property type="project" value="TreeGrafter"/>
</dbReference>
<dbReference type="PANTHER" id="PTHR11668">
    <property type="entry name" value="SERINE/THREONINE PROTEIN PHOSPHATASE"/>
    <property type="match status" value="1"/>
</dbReference>
<dbReference type="PROSITE" id="PS00125">
    <property type="entry name" value="SER_THR_PHOSPHATASE"/>
    <property type="match status" value="1"/>
</dbReference>
<evidence type="ECO:0000256" key="6">
    <source>
        <dbReference type="ARBA" id="ARBA00047761"/>
    </source>
</evidence>
<gene>
    <name evidence="11" type="ORF">D915_001633</name>
</gene>
<feature type="region of interest" description="Disordered" evidence="9">
    <location>
        <begin position="348"/>
        <end position="381"/>
    </location>
</feature>
<evidence type="ECO:0000256" key="7">
    <source>
        <dbReference type="ARBA" id="ARBA00048336"/>
    </source>
</evidence>
<dbReference type="Pfam" id="PF00149">
    <property type="entry name" value="Metallophos"/>
    <property type="match status" value="1"/>
</dbReference>
<comment type="catalytic activity">
    <reaction evidence="7 8">
        <text>O-phospho-L-threonyl-[protein] + H2O = L-threonyl-[protein] + phosphate</text>
        <dbReference type="Rhea" id="RHEA:47004"/>
        <dbReference type="Rhea" id="RHEA-COMP:11060"/>
        <dbReference type="Rhea" id="RHEA-COMP:11605"/>
        <dbReference type="ChEBI" id="CHEBI:15377"/>
        <dbReference type="ChEBI" id="CHEBI:30013"/>
        <dbReference type="ChEBI" id="CHEBI:43474"/>
        <dbReference type="ChEBI" id="CHEBI:61977"/>
        <dbReference type="EC" id="3.1.3.16"/>
    </reaction>
</comment>
<dbReference type="GO" id="GO:0004722">
    <property type="term" value="F:protein serine/threonine phosphatase activity"/>
    <property type="evidence" value="ECO:0007669"/>
    <property type="project" value="UniProtKB-EC"/>
</dbReference>
<evidence type="ECO:0000256" key="2">
    <source>
        <dbReference type="ARBA" id="ARBA00022723"/>
    </source>
</evidence>
<reference evidence="11" key="1">
    <citation type="submission" date="2019-03" db="EMBL/GenBank/DDBJ databases">
        <title>Improved annotation for the trematode Fasciola hepatica.</title>
        <authorList>
            <person name="Choi Y.-J."/>
            <person name="Martin J."/>
            <person name="Mitreva M."/>
        </authorList>
    </citation>
    <scope>NUCLEOTIDE SEQUENCE [LARGE SCALE GENOMIC DNA]</scope>
</reference>
<dbReference type="PRINTS" id="PR00114">
    <property type="entry name" value="STPHPHTASE"/>
</dbReference>
<comment type="similarity">
    <text evidence="8">Belongs to the PPP phosphatase family.</text>
</comment>
<dbReference type="Gene3D" id="3.60.21.10">
    <property type="match status" value="1"/>
</dbReference>
<dbReference type="InterPro" id="IPR004843">
    <property type="entry name" value="Calcineurin-like_PHP"/>
</dbReference>
<dbReference type="GO" id="GO:0046872">
    <property type="term" value="F:metal ion binding"/>
    <property type="evidence" value="ECO:0007669"/>
    <property type="project" value="UniProtKB-KW"/>
</dbReference>
<dbReference type="SMART" id="SM00156">
    <property type="entry name" value="PP2Ac"/>
    <property type="match status" value="1"/>
</dbReference>
<organism evidence="11 12">
    <name type="scientific">Fasciola hepatica</name>
    <name type="common">Liver fluke</name>
    <dbReference type="NCBI Taxonomy" id="6192"/>
    <lineage>
        <taxon>Eukaryota</taxon>
        <taxon>Metazoa</taxon>
        <taxon>Spiralia</taxon>
        <taxon>Lophotrochozoa</taxon>
        <taxon>Platyhelminthes</taxon>
        <taxon>Trematoda</taxon>
        <taxon>Digenea</taxon>
        <taxon>Plagiorchiida</taxon>
        <taxon>Echinostomata</taxon>
        <taxon>Echinostomatoidea</taxon>
        <taxon>Fasciolidae</taxon>
        <taxon>Fasciola</taxon>
    </lineage>
</organism>
<dbReference type="PANTHER" id="PTHR11668:SF300">
    <property type="entry name" value="SERINE_THREONINE-PROTEIN PHOSPHATASE"/>
    <property type="match status" value="1"/>
</dbReference>
<comment type="caution">
    <text evidence="11">The sequence shown here is derived from an EMBL/GenBank/DDBJ whole genome shotgun (WGS) entry which is preliminary data.</text>
</comment>
<keyword evidence="4" id="KW-0904">Protein phosphatase</keyword>
<keyword evidence="12" id="KW-1185">Reference proteome</keyword>
<feature type="compositionally biased region" description="Polar residues" evidence="9">
    <location>
        <begin position="348"/>
        <end position="357"/>
    </location>
</feature>
<dbReference type="InterPro" id="IPR050341">
    <property type="entry name" value="PP1_catalytic_subunit"/>
</dbReference>
<dbReference type="AlphaFoldDB" id="A0A4E0RYE0"/>
<sequence length="381" mass="43746">MQQSYFVRKKHAAVLRNTESMVRRLLKTEVIKGGAAGFSEKELTDLTIQVTELFLQDNVCLDLDLSEPLYILGDIFGQYGDLLHIFQQLGYPPKTRYLFLGNYVDRGNNSIEVLTFLFIYKMRFPNHIFMLRGNHECEFVSCQYGFLGECNKRYSKKLWRIFMNAFDCLPAAAIVENCIFCTHSGLIPCLDKFALTDLTKLRLFITDLVRRPVSLTNNFLLTQLTWSEPVMDTRDWNKNPAGLGQTFGENVVDTFCQHFDLHMIIRSHDLLEKGYEFSAKGRLLTIFTAPNLSGQFHNLGALVQLYRMSNSPIEVCGQIKVIKPSSKPTRGLRIYYPLNIEDSLASQQLGQNTNSTRKGFGSRVSVHEHRKRDRDELSLVE</sequence>
<dbReference type="SUPFAM" id="SSF56300">
    <property type="entry name" value="Metallo-dependent phosphatases"/>
    <property type="match status" value="1"/>
</dbReference>
<evidence type="ECO:0000256" key="8">
    <source>
        <dbReference type="RuleBase" id="RU004273"/>
    </source>
</evidence>
<dbReference type="InterPro" id="IPR029052">
    <property type="entry name" value="Metallo-depent_PP-like"/>
</dbReference>
<evidence type="ECO:0000256" key="3">
    <source>
        <dbReference type="ARBA" id="ARBA00022801"/>
    </source>
</evidence>
<dbReference type="EC" id="3.1.3.16" evidence="8"/>
<evidence type="ECO:0000259" key="10">
    <source>
        <dbReference type="PROSITE" id="PS00125"/>
    </source>
</evidence>
<feature type="domain" description="Serine/threonine specific protein phosphatases" evidence="10">
    <location>
        <begin position="131"/>
        <end position="136"/>
    </location>
</feature>
<proteinExistence type="inferred from homology"/>
<evidence type="ECO:0000256" key="5">
    <source>
        <dbReference type="ARBA" id="ARBA00023211"/>
    </source>
</evidence>
<dbReference type="InterPro" id="IPR006186">
    <property type="entry name" value="Ser/Thr-sp_prot-phosphatase"/>
</dbReference>
<evidence type="ECO:0000313" key="11">
    <source>
        <dbReference type="EMBL" id="THD27327.1"/>
    </source>
</evidence>
<keyword evidence="3 8" id="KW-0378">Hydrolase</keyword>
<comment type="cofactor">
    <cofactor evidence="1">
        <name>Mn(2+)</name>
        <dbReference type="ChEBI" id="CHEBI:29035"/>
    </cofactor>
</comment>
<comment type="catalytic activity">
    <reaction evidence="6">
        <text>O-phospho-L-seryl-[protein] + H2O = L-seryl-[protein] + phosphate</text>
        <dbReference type="Rhea" id="RHEA:20629"/>
        <dbReference type="Rhea" id="RHEA-COMP:9863"/>
        <dbReference type="Rhea" id="RHEA-COMP:11604"/>
        <dbReference type="ChEBI" id="CHEBI:15377"/>
        <dbReference type="ChEBI" id="CHEBI:29999"/>
        <dbReference type="ChEBI" id="CHEBI:43474"/>
        <dbReference type="ChEBI" id="CHEBI:83421"/>
        <dbReference type="EC" id="3.1.3.16"/>
    </reaction>
</comment>
<evidence type="ECO:0000256" key="4">
    <source>
        <dbReference type="ARBA" id="ARBA00022912"/>
    </source>
</evidence>
<dbReference type="EMBL" id="JXXN02000456">
    <property type="protein sequence ID" value="THD27327.1"/>
    <property type="molecule type" value="Genomic_DNA"/>
</dbReference>
<dbReference type="GO" id="GO:0005634">
    <property type="term" value="C:nucleus"/>
    <property type="evidence" value="ECO:0007669"/>
    <property type="project" value="TreeGrafter"/>
</dbReference>